<feature type="compositionally biased region" description="Polar residues" evidence="1">
    <location>
        <begin position="1"/>
        <end position="21"/>
    </location>
</feature>
<dbReference type="Proteomes" id="UP000824998">
    <property type="component" value="Unassembled WGS sequence"/>
</dbReference>
<dbReference type="OrthoDB" id="3564249at2759"/>
<accession>A0A9P7YU07</accession>
<comment type="caution">
    <text evidence="2">The sequence shown here is derived from an EMBL/GenBank/DDBJ whole genome shotgun (WGS) entry which is preliminary data.</text>
</comment>
<name>A0A9P7YU07_9HELO</name>
<gene>
    <name evidence="2" type="ORF">BJ875DRAFT_527118</name>
</gene>
<reference evidence="2" key="1">
    <citation type="journal article" date="2021" name="IMA Fungus">
        <title>Genomic characterization of three marine fungi, including Emericellopsis atlantica sp. nov. with signatures of a generalist lifestyle and marine biomass degradation.</title>
        <authorList>
            <person name="Hagestad O.C."/>
            <person name="Hou L."/>
            <person name="Andersen J.H."/>
            <person name="Hansen E.H."/>
            <person name="Altermark B."/>
            <person name="Li C."/>
            <person name="Kuhnert E."/>
            <person name="Cox R.J."/>
            <person name="Crous P.W."/>
            <person name="Spatafora J.W."/>
            <person name="Lail K."/>
            <person name="Amirebrahimi M."/>
            <person name="Lipzen A."/>
            <person name="Pangilinan J."/>
            <person name="Andreopoulos W."/>
            <person name="Hayes R.D."/>
            <person name="Ng V."/>
            <person name="Grigoriev I.V."/>
            <person name="Jackson S.A."/>
            <person name="Sutton T.D.S."/>
            <person name="Dobson A.D.W."/>
            <person name="Rama T."/>
        </authorList>
    </citation>
    <scope>NUCLEOTIDE SEQUENCE</scope>
    <source>
        <strain evidence="2">TRa018bII</strain>
    </source>
</reference>
<feature type="compositionally biased region" description="Basic and acidic residues" evidence="1">
    <location>
        <begin position="327"/>
        <end position="352"/>
    </location>
</feature>
<feature type="compositionally biased region" description="Acidic residues" evidence="1">
    <location>
        <begin position="307"/>
        <end position="321"/>
    </location>
</feature>
<keyword evidence="3" id="KW-1185">Reference proteome</keyword>
<evidence type="ECO:0000313" key="3">
    <source>
        <dbReference type="Proteomes" id="UP000824998"/>
    </source>
</evidence>
<dbReference type="AlphaFoldDB" id="A0A9P7YU07"/>
<feature type="region of interest" description="Disordered" evidence="1">
    <location>
        <begin position="300"/>
        <end position="352"/>
    </location>
</feature>
<sequence>MQTTNSIREQNTDANMSTESNEVYPRANPVEHAEELLNSEKDKNQVAGNGKELTIAEFLENKLRSVQFTQESERKRKEAEIIEWCKGKFALNYFTTGSINKQDIQPCCPDFELTKEQIDEIYYVIDEIGEELVKGIGISVVLRLLRSNAWVEGDKDEIPEFETRDDRVKWFRQCFFDNPIMVVAVVHEINPALDLQWIMSHDLYAGEDAWYNALRVRLRYHLFTRVALVADVIFKGMLMKGDVSEVFNDTKGTKKMIHACFRRNPITDAAFGEVSMNDWPIKEPFFPEDQTKPWHTWARDWPGFEEAQGEDEEDSEVEEEGGSQKTEPGELKEEGNGNEAKDAKGKGKERTL</sequence>
<dbReference type="EMBL" id="MU251361">
    <property type="protein sequence ID" value="KAG9239195.1"/>
    <property type="molecule type" value="Genomic_DNA"/>
</dbReference>
<organism evidence="2 3">
    <name type="scientific">Amylocarpus encephaloides</name>
    <dbReference type="NCBI Taxonomy" id="45428"/>
    <lineage>
        <taxon>Eukaryota</taxon>
        <taxon>Fungi</taxon>
        <taxon>Dikarya</taxon>
        <taxon>Ascomycota</taxon>
        <taxon>Pezizomycotina</taxon>
        <taxon>Leotiomycetes</taxon>
        <taxon>Helotiales</taxon>
        <taxon>Helotiales incertae sedis</taxon>
        <taxon>Amylocarpus</taxon>
    </lineage>
</organism>
<evidence type="ECO:0000256" key="1">
    <source>
        <dbReference type="SAM" id="MobiDB-lite"/>
    </source>
</evidence>
<evidence type="ECO:0000313" key="2">
    <source>
        <dbReference type="EMBL" id="KAG9239195.1"/>
    </source>
</evidence>
<feature type="region of interest" description="Disordered" evidence="1">
    <location>
        <begin position="1"/>
        <end position="31"/>
    </location>
</feature>
<proteinExistence type="predicted"/>
<protein>
    <submittedName>
        <fullName evidence="2">Uncharacterized protein</fullName>
    </submittedName>
</protein>